<accession>A0AC60NVL5</accession>
<sequence>MDRLRRTRGVVRSAVTRTISQLDDLIQNPNTTELDLRLPLDYLIQKLTSLDDLDRDILTSTTDDDLENEIEGAEDYRTGISHGITRLRYALDKLNQPMIIATRVASTRTDTPQHSGHPPTTEALSSLPPTGTVPTAPAHGSHRRVALPKLQVEELRSKEAVASVENFELLKSKLAQTGTELEGRSKKKKGMVASCPEEEQGLFSKLVLAKAEMLRMSLEHERNIEASFGREQALQNECRAASVLLGEMQAQQAEFPHAKYQESEALKGQLVSLSGDLAKQLELVDAKVEEADTLKEKFEASQLELERFSAEYCILQDVLLQDCGEDFLAVEKDSEQGEFGAFQYLKKLLDSAKRKREALENQLAKKEDQLNLLQQHYQSLKDRHQWPLQDLGVFLRSILEHTNQSSEAAVSLDASQLKDLNCLLTVLQERVTFLTVRNELLAHEIRTFQPEEQAEMLVSDNKHFQQLAEKLKQARHCLEEELKTQREQHVKATKELENEHCTALDEAAKCEAALSALKADYSQQLDKYNHIVYRHRNLQEEFHAAAQEKRSLEDGCAQLTEEGATARRALAVFEEQQGAVGQKTMQELQELRQANQQLQERFYLLKYKHLKGEERLVQAPNQKVGASMEHVTRALEAQRELRRHQQAESR</sequence>
<dbReference type="Proteomes" id="UP000805193">
    <property type="component" value="Unassembled WGS sequence"/>
</dbReference>
<comment type="caution">
    <text evidence="1">The sequence shown here is derived from an EMBL/GenBank/DDBJ whole genome shotgun (WGS) entry which is preliminary data.</text>
</comment>
<evidence type="ECO:0000313" key="1">
    <source>
        <dbReference type="EMBL" id="KAG0411117.1"/>
    </source>
</evidence>
<keyword evidence="2" id="KW-1185">Reference proteome</keyword>
<evidence type="ECO:0000313" key="2">
    <source>
        <dbReference type="Proteomes" id="UP000805193"/>
    </source>
</evidence>
<organism evidence="1 2">
    <name type="scientific">Ixodes persulcatus</name>
    <name type="common">Taiga tick</name>
    <dbReference type="NCBI Taxonomy" id="34615"/>
    <lineage>
        <taxon>Eukaryota</taxon>
        <taxon>Metazoa</taxon>
        <taxon>Ecdysozoa</taxon>
        <taxon>Arthropoda</taxon>
        <taxon>Chelicerata</taxon>
        <taxon>Arachnida</taxon>
        <taxon>Acari</taxon>
        <taxon>Parasitiformes</taxon>
        <taxon>Ixodida</taxon>
        <taxon>Ixodoidea</taxon>
        <taxon>Ixodidae</taxon>
        <taxon>Ixodinae</taxon>
        <taxon>Ixodes</taxon>
    </lineage>
</organism>
<dbReference type="EMBL" id="JABSTQ010011460">
    <property type="protein sequence ID" value="KAG0411117.1"/>
    <property type="molecule type" value="Genomic_DNA"/>
</dbReference>
<reference evidence="1 2" key="1">
    <citation type="journal article" date="2020" name="Cell">
        <title>Large-Scale Comparative Analyses of Tick Genomes Elucidate Their Genetic Diversity and Vector Capacities.</title>
        <authorList>
            <consortium name="Tick Genome and Microbiome Consortium (TIGMIC)"/>
            <person name="Jia N."/>
            <person name="Wang J."/>
            <person name="Shi W."/>
            <person name="Du L."/>
            <person name="Sun Y."/>
            <person name="Zhan W."/>
            <person name="Jiang J.F."/>
            <person name="Wang Q."/>
            <person name="Zhang B."/>
            <person name="Ji P."/>
            <person name="Bell-Sakyi L."/>
            <person name="Cui X.M."/>
            <person name="Yuan T.T."/>
            <person name="Jiang B.G."/>
            <person name="Yang W.F."/>
            <person name="Lam T.T."/>
            <person name="Chang Q.C."/>
            <person name="Ding S.J."/>
            <person name="Wang X.J."/>
            <person name="Zhu J.G."/>
            <person name="Ruan X.D."/>
            <person name="Zhao L."/>
            <person name="Wei J.T."/>
            <person name="Ye R.Z."/>
            <person name="Que T.C."/>
            <person name="Du C.H."/>
            <person name="Zhou Y.H."/>
            <person name="Cheng J.X."/>
            <person name="Dai P.F."/>
            <person name="Guo W.B."/>
            <person name="Han X.H."/>
            <person name="Huang E.J."/>
            <person name="Li L.F."/>
            <person name="Wei W."/>
            <person name="Gao Y.C."/>
            <person name="Liu J.Z."/>
            <person name="Shao H.Z."/>
            <person name="Wang X."/>
            <person name="Wang C.C."/>
            <person name="Yang T.C."/>
            <person name="Huo Q.B."/>
            <person name="Li W."/>
            <person name="Chen H.Y."/>
            <person name="Chen S.E."/>
            <person name="Zhou L.G."/>
            <person name="Ni X.B."/>
            <person name="Tian J.H."/>
            <person name="Sheng Y."/>
            <person name="Liu T."/>
            <person name="Pan Y.S."/>
            <person name="Xia L.Y."/>
            <person name="Li J."/>
            <person name="Zhao F."/>
            <person name="Cao W.C."/>
        </authorList>
    </citation>
    <scope>NUCLEOTIDE SEQUENCE [LARGE SCALE GENOMIC DNA]</scope>
    <source>
        <strain evidence="1">Iper-2018</strain>
    </source>
</reference>
<protein>
    <submittedName>
        <fullName evidence="1">Uncharacterized protein</fullName>
    </submittedName>
</protein>
<name>A0AC60NVL5_IXOPE</name>
<proteinExistence type="predicted"/>
<gene>
    <name evidence="1" type="ORF">HPB47_011758</name>
</gene>